<dbReference type="CDD" id="cd07505">
    <property type="entry name" value="HAD_BPGM-like"/>
    <property type="match status" value="1"/>
</dbReference>
<dbReference type="PANTHER" id="PTHR18901">
    <property type="entry name" value="2-DEOXYGLUCOSE-6-PHOSPHATE PHOSPHATASE 2"/>
    <property type="match status" value="1"/>
</dbReference>
<accession>A0A4R1BFK4</accession>
<dbReference type="InterPro" id="IPR023198">
    <property type="entry name" value="PGP-like_dom2"/>
</dbReference>
<dbReference type="NCBIfam" id="TIGR01509">
    <property type="entry name" value="HAD-SF-IA-v3"/>
    <property type="match status" value="1"/>
</dbReference>
<dbReference type="InterPro" id="IPR036412">
    <property type="entry name" value="HAD-like_sf"/>
</dbReference>
<keyword evidence="2" id="KW-1185">Reference proteome</keyword>
<dbReference type="InterPro" id="IPR006439">
    <property type="entry name" value="HAD-SF_hydro_IA"/>
</dbReference>
<dbReference type="Pfam" id="PF13419">
    <property type="entry name" value="HAD_2"/>
    <property type="match status" value="1"/>
</dbReference>
<protein>
    <submittedName>
        <fullName evidence="1">HAD family phosphatase</fullName>
    </submittedName>
</protein>
<proteinExistence type="predicted"/>
<dbReference type="AlphaFoldDB" id="A0A4R1BFK4"/>
<sequence>MKKKPRAAVFDCDGLLLDTEDCWTLGEKELFAAYGLEFTPEHKRRLLGTSSEAAGRVLAELLDRPGEEERLAAERLERCWEKVVRGARPRPGAAELLERLRGRIPVGLASNSPRALVLEALETAGVDGFDAIVGGDEVRKPKPAAEIYTTACERLGISPGDSVALEDSPVGVAAARAAGLYVIGVPSQPGIALDADMVADSLRHPKVWSRLGAGG</sequence>
<dbReference type="InterPro" id="IPR041492">
    <property type="entry name" value="HAD_2"/>
</dbReference>
<dbReference type="SFLD" id="SFLDS00003">
    <property type="entry name" value="Haloacid_Dehalogenase"/>
    <property type="match status" value="1"/>
</dbReference>
<reference evidence="1 2" key="1">
    <citation type="submission" date="2019-03" db="EMBL/GenBank/DDBJ databases">
        <title>Whole genome sequence of a novel Rubrobacter taiwanensis strain, isolated from Yellowstone National Park.</title>
        <authorList>
            <person name="Freed S."/>
            <person name="Ramaley R.F."/>
            <person name="Kyndt J.A."/>
        </authorList>
    </citation>
    <scope>NUCLEOTIDE SEQUENCE [LARGE SCALE GENOMIC DNA]</scope>
    <source>
        <strain evidence="1 2">Yellowstone</strain>
    </source>
</reference>
<dbReference type="SUPFAM" id="SSF56784">
    <property type="entry name" value="HAD-like"/>
    <property type="match status" value="1"/>
</dbReference>
<evidence type="ECO:0000313" key="1">
    <source>
        <dbReference type="EMBL" id="TCJ15941.1"/>
    </source>
</evidence>
<dbReference type="RefSeq" id="WP_132692182.1">
    <property type="nucleotide sequence ID" value="NZ_SKBU01000020.1"/>
</dbReference>
<dbReference type="Proteomes" id="UP000295244">
    <property type="component" value="Unassembled WGS sequence"/>
</dbReference>
<dbReference type="EMBL" id="SKBU01000020">
    <property type="protein sequence ID" value="TCJ15941.1"/>
    <property type="molecule type" value="Genomic_DNA"/>
</dbReference>
<dbReference type="PANTHER" id="PTHR18901:SF38">
    <property type="entry name" value="PSEUDOURIDINE-5'-PHOSPHATASE"/>
    <property type="match status" value="1"/>
</dbReference>
<dbReference type="InterPro" id="IPR023214">
    <property type="entry name" value="HAD_sf"/>
</dbReference>
<dbReference type="PRINTS" id="PR00413">
    <property type="entry name" value="HADHALOGNASE"/>
</dbReference>
<organism evidence="1 2">
    <name type="scientific">Rubrobacter taiwanensis</name>
    <dbReference type="NCBI Taxonomy" id="185139"/>
    <lineage>
        <taxon>Bacteria</taxon>
        <taxon>Bacillati</taxon>
        <taxon>Actinomycetota</taxon>
        <taxon>Rubrobacteria</taxon>
        <taxon>Rubrobacterales</taxon>
        <taxon>Rubrobacteraceae</taxon>
        <taxon>Rubrobacter</taxon>
    </lineage>
</organism>
<dbReference type="Gene3D" id="3.40.50.1000">
    <property type="entry name" value="HAD superfamily/HAD-like"/>
    <property type="match status" value="1"/>
</dbReference>
<evidence type="ECO:0000313" key="2">
    <source>
        <dbReference type="Proteomes" id="UP000295244"/>
    </source>
</evidence>
<dbReference type="SFLD" id="SFLDG01135">
    <property type="entry name" value="C1.5.6:_HAD__Beta-PGM__Phospha"/>
    <property type="match status" value="1"/>
</dbReference>
<name>A0A4R1BFK4_9ACTN</name>
<dbReference type="Gene3D" id="1.10.150.240">
    <property type="entry name" value="Putative phosphatase, domain 2"/>
    <property type="match status" value="1"/>
</dbReference>
<comment type="caution">
    <text evidence="1">The sequence shown here is derived from an EMBL/GenBank/DDBJ whole genome shotgun (WGS) entry which is preliminary data.</text>
</comment>
<dbReference type="OrthoDB" id="9812856at2"/>
<gene>
    <name evidence="1" type="ORF">E0L93_11855</name>
</gene>
<dbReference type="SFLD" id="SFLDG01129">
    <property type="entry name" value="C1.5:_HAD__Beta-PGM__Phosphata"/>
    <property type="match status" value="1"/>
</dbReference>